<evidence type="ECO:0000313" key="7">
    <source>
        <dbReference type="EMBL" id="MQS16592.1"/>
    </source>
</evidence>
<feature type="chain" id="PRO_5039475635" evidence="5">
    <location>
        <begin position="26"/>
        <end position="302"/>
    </location>
</feature>
<evidence type="ECO:0000313" key="8">
    <source>
        <dbReference type="Proteomes" id="UP000450000"/>
    </source>
</evidence>
<evidence type="ECO:0000259" key="6">
    <source>
        <dbReference type="SMART" id="SM00062"/>
    </source>
</evidence>
<reference evidence="7 8" key="1">
    <citation type="submission" date="2019-09" db="EMBL/GenBank/DDBJ databases">
        <title>Genome Sequences of Streptomyces kaniharaensis ATCC 21070.</title>
        <authorList>
            <person name="Zhu W."/>
            <person name="De Crecy-Lagard V."/>
            <person name="Richards N.G."/>
        </authorList>
    </citation>
    <scope>NUCLEOTIDE SEQUENCE [LARGE SCALE GENOMIC DNA]</scope>
    <source>
        <strain evidence="7 8">SF-557</strain>
    </source>
</reference>
<accession>A0A6N7KY86</accession>
<gene>
    <name evidence="7" type="ORF">F7Q99_31495</name>
</gene>
<dbReference type="Gene3D" id="3.40.190.10">
    <property type="entry name" value="Periplasmic binding protein-like II"/>
    <property type="match status" value="2"/>
</dbReference>
<sequence length="302" mass="31621">MPRPRTGKAVLAAAGLSGLLASGCAATPAPPNASSTLRSRLPQAIRDSGELRIGSYLNYVPVDFKDPGGAPAGLDLDIATALGSYLGLRVRFVDMAFNDLIPAVQAGKLDLAMSAVIDSRDRQQGKDAAGRITNPGVDFVDYFMTGTSILVKAGNPLSVSTLDSLCGHTIAVQGNSVQIKVAKKQSAACARTGKPLRVDSVDNDDQALAEIASGTAVADLNDYPGASYNTTAPDRKGRFQLVGNYRESDLYGIAVSRNQKELPDILFRALNQLIGNGTYQKILDKWNLGGGAVISATLNAGL</sequence>
<proteinExistence type="inferred from homology"/>
<feature type="signal peptide" evidence="5">
    <location>
        <begin position="1"/>
        <end position="25"/>
    </location>
</feature>
<evidence type="ECO:0000256" key="2">
    <source>
        <dbReference type="ARBA" id="ARBA00010333"/>
    </source>
</evidence>
<dbReference type="PROSITE" id="PS01039">
    <property type="entry name" value="SBP_BACTERIAL_3"/>
    <property type="match status" value="1"/>
</dbReference>
<evidence type="ECO:0000256" key="3">
    <source>
        <dbReference type="ARBA" id="ARBA00022729"/>
    </source>
</evidence>
<protein>
    <submittedName>
        <fullName evidence="7">ABC transporter substrate-binding protein</fullName>
    </submittedName>
</protein>
<dbReference type="PANTHER" id="PTHR35936">
    <property type="entry name" value="MEMBRANE-BOUND LYTIC MUREIN TRANSGLYCOSYLASE F"/>
    <property type="match status" value="1"/>
</dbReference>
<feature type="domain" description="Solute-binding protein family 3/N-terminal" evidence="6">
    <location>
        <begin position="50"/>
        <end position="290"/>
    </location>
</feature>
<evidence type="ECO:0000256" key="5">
    <source>
        <dbReference type="SAM" id="SignalP"/>
    </source>
</evidence>
<dbReference type="AlphaFoldDB" id="A0A6N7KY86"/>
<comment type="caution">
    <text evidence="7">The sequence shown here is derived from an EMBL/GenBank/DDBJ whole genome shotgun (WGS) entry which is preliminary data.</text>
</comment>
<dbReference type="PANTHER" id="PTHR35936:SF17">
    <property type="entry name" value="ARGININE-BINDING EXTRACELLULAR PROTEIN ARTP"/>
    <property type="match status" value="1"/>
</dbReference>
<evidence type="ECO:0000256" key="4">
    <source>
        <dbReference type="RuleBase" id="RU003744"/>
    </source>
</evidence>
<organism evidence="7 8">
    <name type="scientific">Streptomyces kaniharaensis</name>
    <dbReference type="NCBI Taxonomy" id="212423"/>
    <lineage>
        <taxon>Bacteria</taxon>
        <taxon>Bacillati</taxon>
        <taxon>Actinomycetota</taxon>
        <taxon>Actinomycetes</taxon>
        <taxon>Kitasatosporales</taxon>
        <taxon>Streptomycetaceae</taxon>
        <taxon>Streptomyces</taxon>
    </lineage>
</organism>
<dbReference type="InterPro" id="IPR018313">
    <property type="entry name" value="SBP_3_CS"/>
</dbReference>
<comment type="similarity">
    <text evidence="2 4">Belongs to the bacterial solute-binding protein 3 family.</text>
</comment>
<dbReference type="Pfam" id="PF00497">
    <property type="entry name" value="SBP_bac_3"/>
    <property type="match status" value="1"/>
</dbReference>
<dbReference type="OrthoDB" id="4633994at2"/>
<evidence type="ECO:0000256" key="1">
    <source>
        <dbReference type="ARBA" id="ARBA00004196"/>
    </source>
</evidence>
<comment type="subcellular location">
    <subcellularLocation>
        <location evidence="1">Cell envelope</location>
    </subcellularLocation>
</comment>
<name>A0A6N7KY86_9ACTN</name>
<dbReference type="SUPFAM" id="SSF53850">
    <property type="entry name" value="Periplasmic binding protein-like II"/>
    <property type="match status" value="1"/>
</dbReference>
<dbReference type="CDD" id="cd01004">
    <property type="entry name" value="PBP2_MidA_like"/>
    <property type="match status" value="1"/>
</dbReference>
<dbReference type="SMART" id="SM00062">
    <property type="entry name" value="PBPb"/>
    <property type="match status" value="1"/>
</dbReference>
<keyword evidence="3 5" id="KW-0732">Signal</keyword>
<keyword evidence="8" id="KW-1185">Reference proteome</keyword>
<dbReference type="EMBL" id="WBOF01000003">
    <property type="protein sequence ID" value="MQS16592.1"/>
    <property type="molecule type" value="Genomic_DNA"/>
</dbReference>
<dbReference type="Proteomes" id="UP000450000">
    <property type="component" value="Unassembled WGS sequence"/>
</dbReference>
<dbReference type="PROSITE" id="PS51257">
    <property type="entry name" value="PROKAR_LIPOPROTEIN"/>
    <property type="match status" value="1"/>
</dbReference>
<dbReference type="RefSeq" id="WP_153467839.1">
    <property type="nucleotide sequence ID" value="NZ_WBOF01000003.1"/>
</dbReference>
<dbReference type="InterPro" id="IPR001638">
    <property type="entry name" value="Solute-binding_3/MltF_N"/>
</dbReference>
<dbReference type="GO" id="GO:0030313">
    <property type="term" value="C:cell envelope"/>
    <property type="evidence" value="ECO:0007669"/>
    <property type="project" value="UniProtKB-SubCell"/>
</dbReference>